<dbReference type="CDD" id="cd00056">
    <property type="entry name" value="ENDO3c"/>
    <property type="match status" value="1"/>
</dbReference>
<evidence type="ECO:0000259" key="5">
    <source>
        <dbReference type="SMART" id="SM00478"/>
    </source>
</evidence>
<keyword evidence="4" id="KW-0812">Transmembrane</keyword>
<dbReference type="SMART" id="SM00478">
    <property type="entry name" value="ENDO3c"/>
    <property type="match status" value="1"/>
</dbReference>
<reference evidence="6 7" key="1">
    <citation type="journal article" date="2018" name="Mol. Plant">
        <title>The genome of Artemisia annua provides insight into the evolution of Asteraceae family and artemisinin biosynthesis.</title>
        <authorList>
            <person name="Shen Q."/>
            <person name="Zhang L."/>
            <person name="Liao Z."/>
            <person name="Wang S."/>
            <person name="Yan T."/>
            <person name="Shi P."/>
            <person name="Liu M."/>
            <person name="Fu X."/>
            <person name="Pan Q."/>
            <person name="Wang Y."/>
            <person name="Lv Z."/>
            <person name="Lu X."/>
            <person name="Zhang F."/>
            <person name="Jiang W."/>
            <person name="Ma Y."/>
            <person name="Chen M."/>
            <person name="Hao X."/>
            <person name="Li L."/>
            <person name="Tang Y."/>
            <person name="Lv G."/>
            <person name="Zhou Y."/>
            <person name="Sun X."/>
            <person name="Brodelius P.E."/>
            <person name="Rose J.K.C."/>
            <person name="Tang K."/>
        </authorList>
    </citation>
    <scope>NUCLEOTIDE SEQUENCE [LARGE SCALE GENOMIC DNA]</scope>
    <source>
        <strain evidence="7">cv. Huhao1</strain>
        <tissue evidence="6">Leaf</tissue>
    </source>
</reference>
<name>A0A2U1NKJ9_ARTAN</name>
<keyword evidence="3" id="KW-0234">DNA repair</keyword>
<dbReference type="GO" id="GO:0005634">
    <property type="term" value="C:nucleus"/>
    <property type="evidence" value="ECO:0007669"/>
    <property type="project" value="TreeGrafter"/>
</dbReference>
<evidence type="ECO:0000256" key="4">
    <source>
        <dbReference type="SAM" id="Phobius"/>
    </source>
</evidence>
<dbReference type="GO" id="GO:0006285">
    <property type="term" value="P:base-excision repair, AP site formation"/>
    <property type="evidence" value="ECO:0007669"/>
    <property type="project" value="TreeGrafter"/>
</dbReference>
<evidence type="ECO:0000256" key="1">
    <source>
        <dbReference type="ARBA" id="ARBA00010817"/>
    </source>
</evidence>
<dbReference type="STRING" id="35608.A0A2U1NKJ9"/>
<protein>
    <submittedName>
        <fullName evidence="6">DNA glycosylase</fullName>
    </submittedName>
</protein>
<dbReference type="Pfam" id="PF00730">
    <property type="entry name" value="HhH-GPD"/>
    <property type="match status" value="1"/>
</dbReference>
<dbReference type="GO" id="GO:0006307">
    <property type="term" value="P:DNA alkylation repair"/>
    <property type="evidence" value="ECO:0007669"/>
    <property type="project" value="TreeGrafter"/>
</dbReference>
<dbReference type="OrthoDB" id="415889at2759"/>
<keyword evidence="4" id="KW-1133">Transmembrane helix</keyword>
<dbReference type="EMBL" id="PKPP01002639">
    <property type="protein sequence ID" value="PWA74001.1"/>
    <property type="molecule type" value="Genomic_DNA"/>
</dbReference>
<dbReference type="Gene3D" id="1.10.1670.40">
    <property type="match status" value="1"/>
</dbReference>
<dbReference type="GO" id="GO:0032131">
    <property type="term" value="F:alkylated DNA binding"/>
    <property type="evidence" value="ECO:0007669"/>
    <property type="project" value="TreeGrafter"/>
</dbReference>
<dbReference type="Gene3D" id="1.10.340.30">
    <property type="entry name" value="Hypothetical protein, domain 2"/>
    <property type="match status" value="1"/>
</dbReference>
<dbReference type="AlphaFoldDB" id="A0A2U1NKJ9"/>
<proteinExistence type="inferred from homology"/>
<dbReference type="SUPFAM" id="SSF48403">
    <property type="entry name" value="Ankyrin repeat"/>
    <property type="match status" value="1"/>
</dbReference>
<evidence type="ECO:0000256" key="2">
    <source>
        <dbReference type="ARBA" id="ARBA00022763"/>
    </source>
</evidence>
<dbReference type="SUPFAM" id="SSF48150">
    <property type="entry name" value="DNA-glycosylase"/>
    <property type="match status" value="1"/>
</dbReference>
<dbReference type="GO" id="GO:0043916">
    <property type="term" value="F:DNA-7-methylguanine glycosylase activity"/>
    <property type="evidence" value="ECO:0007669"/>
    <property type="project" value="TreeGrafter"/>
</dbReference>
<dbReference type="FunFam" id="1.10.340.30:FF:000004">
    <property type="entry name" value="DNA-3-methyladenine glycosylase II"/>
    <property type="match status" value="1"/>
</dbReference>
<accession>A0A2U1NKJ9</accession>
<keyword evidence="4" id="KW-0472">Membrane</keyword>
<sequence>MSMRDAFRTSILSQNWRDYCLNIPKLKFDDEVFQGAALKDLSINCKLLHVIYPILLLHKGPILKFSLCHSQLSSCREIDQIILHLSRNATVKKFTLSIGVGDEKHFMGCWNSDFAALECLPIIECLHLSSYPFKTSMCLLKHIRKEENCKVFTGRSGEELLILAISSKNWNFASELLERYETIHSEAVLMAMSQNYPRRCNFQNGLKEYLEYEGTELDKAWEEMFHSSAWSRHTCAAYLWKLSIFGYIMIRGVSLFLFLKAALSFMGKRYMNRADARSVTNPNTYHHYYNNTIFEATRQNASDVVQSVVSRFADAIWCTNEDGHNFIQYAVINRSENVYSLVYKMSEHMNIYKTIKDSFGNNLLHLAARLAPANRLNNISGAALQLQPTVPQYIKPLSSPNEITAAINHLRSSDPLLANLIDNLPPPVFDSHKPPFLALTKSILFQQLANKAGMSIYTRFVGLCGGEEGVGPETVLALNTQQLKQIGVSGRKASYLYDLANKYRNGILCDESVVKMDDRSLFTMLSMVKGIGSWSVHMFMIFSLHRPDVLPVSDLGVRKGVQLLYGLDELPRPSQMEQLCEKWRPYRSVGAWYMWRFVEGKGASAGNGGLASNGIVGQQLQVEQPGEGQTQQQQQHLQLQLLEPINSIGNLGACIWSQ</sequence>
<feature type="domain" description="HhH-GPD" evidence="5">
    <location>
        <begin position="444"/>
        <end position="599"/>
    </location>
</feature>
<evidence type="ECO:0000313" key="7">
    <source>
        <dbReference type="Proteomes" id="UP000245207"/>
    </source>
</evidence>
<dbReference type="Gene3D" id="1.25.40.20">
    <property type="entry name" value="Ankyrin repeat-containing domain"/>
    <property type="match status" value="1"/>
</dbReference>
<dbReference type="FunFam" id="1.10.1670.40:FF:000001">
    <property type="entry name" value="Probable DNA-3-methyladenine glycosylase 2"/>
    <property type="match status" value="1"/>
</dbReference>
<dbReference type="InterPro" id="IPR051912">
    <property type="entry name" value="Alkylbase_DNA_Glycosylase/TA"/>
</dbReference>
<evidence type="ECO:0000313" key="6">
    <source>
        <dbReference type="EMBL" id="PWA74001.1"/>
    </source>
</evidence>
<keyword evidence="7" id="KW-1185">Reference proteome</keyword>
<evidence type="ECO:0000256" key="3">
    <source>
        <dbReference type="ARBA" id="ARBA00023204"/>
    </source>
</evidence>
<keyword evidence="2" id="KW-0227">DNA damage</keyword>
<comment type="similarity">
    <text evidence="1">Belongs to the alkylbase DNA glycosidase AlkA family.</text>
</comment>
<dbReference type="InterPro" id="IPR003265">
    <property type="entry name" value="HhH-GPD_domain"/>
</dbReference>
<dbReference type="PANTHER" id="PTHR43003">
    <property type="entry name" value="DNA-3-METHYLADENINE GLYCOSYLASE"/>
    <property type="match status" value="1"/>
</dbReference>
<gene>
    <name evidence="6" type="ORF">CTI12_AA255930</name>
</gene>
<dbReference type="GO" id="GO:0032993">
    <property type="term" value="C:protein-DNA complex"/>
    <property type="evidence" value="ECO:0007669"/>
    <property type="project" value="TreeGrafter"/>
</dbReference>
<dbReference type="PANTHER" id="PTHR43003:SF5">
    <property type="entry name" value="DNA-3-METHYLADENINE GLYCOSYLASE"/>
    <property type="match status" value="1"/>
</dbReference>
<dbReference type="GO" id="GO:0008725">
    <property type="term" value="F:DNA-3-methyladenine glycosylase activity"/>
    <property type="evidence" value="ECO:0007669"/>
    <property type="project" value="TreeGrafter"/>
</dbReference>
<dbReference type="InterPro" id="IPR011257">
    <property type="entry name" value="DNA_glycosylase"/>
</dbReference>
<dbReference type="InterPro" id="IPR036770">
    <property type="entry name" value="Ankyrin_rpt-contain_sf"/>
</dbReference>
<dbReference type="Proteomes" id="UP000245207">
    <property type="component" value="Unassembled WGS sequence"/>
</dbReference>
<comment type="caution">
    <text evidence="6">The sequence shown here is derived from an EMBL/GenBank/DDBJ whole genome shotgun (WGS) entry which is preliminary data.</text>
</comment>
<feature type="transmembrane region" description="Helical" evidence="4">
    <location>
        <begin position="238"/>
        <end position="263"/>
    </location>
</feature>
<organism evidence="6 7">
    <name type="scientific">Artemisia annua</name>
    <name type="common">Sweet wormwood</name>
    <dbReference type="NCBI Taxonomy" id="35608"/>
    <lineage>
        <taxon>Eukaryota</taxon>
        <taxon>Viridiplantae</taxon>
        <taxon>Streptophyta</taxon>
        <taxon>Embryophyta</taxon>
        <taxon>Tracheophyta</taxon>
        <taxon>Spermatophyta</taxon>
        <taxon>Magnoliopsida</taxon>
        <taxon>eudicotyledons</taxon>
        <taxon>Gunneridae</taxon>
        <taxon>Pentapetalae</taxon>
        <taxon>asterids</taxon>
        <taxon>campanulids</taxon>
        <taxon>Asterales</taxon>
        <taxon>Asteraceae</taxon>
        <taxon>Asteroideae</taxon>
        <taxon>Anthemideae</taxon>
        <taxon>Artemisiinae</taxon>
        <taxon>Artemisia</taxon>
    </lineage>
</organism>